<accession>A0A7Y4GXN7</accession>
<sequence length="108" mass="11709">MEIAVDATALDDAPAPLGADQFAGQLPVSGDPEALEPFSPRELRGPLNDEPAPFGVDQLVDNLQVPADPDALIFKAKQMPLREIRRLLDDEHASSPADQPARRLPNDY</sequence>
<feature type="compositionally biased region" description="Low complexity" evidence="1">
    <location>
        <begin position="1"/>
        <end position="20"/>
    </location>
</feature>
<organism evidence="2 3">
    <name type="scientific">Bradyrhizobium australiense</name>
    <dbReference type="NCBI Taxonomy" id="2721161"/>
    <lineage>
        <taxon>Bacteria</taxon>
        <taxon>Pseudomonadati</taxon>
        <taxon>Pseudomonadota</taxon>
        <taxon>Alphaproteobacteria</taxon>
        <taxon>Hyphomicrobiales</taxon>
        <taxon>Nitrobacteraceae</taxon>
        <taxon>Bradyrhizobium</taxon>
    </lineage>
</organism>
<reference evidence="2 3" key="1">
    <citation type="submission" date="2020-03" db="EMBL/GenBank/DDBJ databases">
        <title>Bradyrhizobium diversity isolated from nodules of Indigofera sp.</title>
        <authorList>
            <person name="Klepa M."/>
            <person name="Helene L."/>
            <person name="Hungria M."/>
        </authorList>
    </citation>
    <scope>NUCLEOTIDE SEQUENCE [LARGE SCALE GENOMIC DNA]</scope>
    <source>
        <strain evidence="2 3">WSM 1791</strain>
    </source>
</reference>
<feature type="region of interest" description="Disordered" evidence="1">
    <location>
        <begin position="87"/>
        <end position="108"/>
    </location>
</feature>
<evidence type="ECO:0000256" key="1">
    <source>
        <dbReference type="SAM" id="MobiDB-lite"/>
    </source>
</evidence>
<evidence type="ECO:0000313" key="3">
    <source>
        <dbReference type="Proteomes" id="UP000544122"/>
    </source>
</evidence>
<evidence type="ECO:0000313" key="2">
    <source>
        <dbReference type="EMBL" id="NOJ43865.1"/>
    </source>
</evidence>
<gene>
    <name evidence="2" type="ORF">HCN58_30670</name>
</gene>
<keyword evidence="3" id="KW-1185">Reference proteome</keyword>
<proteinExistence type="predicted"/>
<name>A0A7Y4GXN7_9BRAD</name>
<protein>
    <submittedName>
        <fullName evidence="2">Uncharacterized protein</fullName>
    </submittedName>
</protein>
<dbReference type="AlphaFoldDB" id="A0A7Y4GXN7"/>
<dbReference type="RefSeq" id="WP_171583065.1">
    <property type="nucleotide sequence ID" value="NZ_JAAVLX010000012.1"/>
</dbReference>
<dbReference type="Proteomes" id="UP000544122">
    <property type="component" value="Unassembled WGS sequence"/>
</dbReference>
<feature type="region of interest" description="Disordered" evidence="1">
    <location>
        <begin position="1"/>
        <end position="53"/>
    </location>
</feature>
<comment type="caution">
    <text evidence="2">The sequence shown here is derived from an EMBL/GenBank/DDBJ whole genome shotgun (WGS) entry which is preliminary data.</text>
</comment>
<dbReference type="EMBL" id="JAAVLX010000012">
    <property type="protein sequence ID" value="NOJ43865.1"/>
    <property type="molecule type" value="Genomic_DNA"/>
</dbReference>